<dbReference type="InterPro" id="IPR014729">
    <property type="entry name" value="Rossmann-like_a/b/a_fold"/>
</dbReference>
<comment type="subcellular location">
    <subcellularLocation>
        <location evidence="8">Cytoplasm</location>
    </subcellularLocation>
</comment>
<feature type="binding site" evidence="8">
    <location>
        <begin position="29"/>
        <end position="31"/>
    </location>
    <ligand>
        <name>ATP</name>
        <dbReference type="ChEBI" id="CHEBI:30616"/>
    </ligand>
</feature>
<keyword evidence="2 8" id="KW-0436">Ligase</keyword>
<dbReference type="GO" id="GO:0005524">
    <property type="term" value="F:ATP binding"/>
    <property type="evidence" value="ECO:0007669"/>
    <property type="project" value="UniProtKB-UniRule"/>
</dbReference>
<evidence type="ECO:0000256" key="5">
    <source>
        <dbReference type="ARBA" id="ARBA00022917"/>
    </source>
</evidence>
<dbReference type="GO" id="GO:0005829">
    <property type="term" value="C:cytosol"/>
    <property type="evidence" value="ECO:0007669"/>
    <property type="project" value="TreeGrafter"/>
</dbReference>
<evidence type="ECO:0000256" key="3">
    <source>
        <dbReference type="ARBA" id="ARBA00022741"/>
    </source>
</evidence>
<dbReference type="SUPFAM" id="SSF52374">
    <property type="entry name" value="Nucleotidylyl transferase"/>
    <property type="match status" value="1"/>
</dbReference>
<evidence type="ECO:0000256" key="4">
    <source>
        <dbReference type="ARBA" id="ARBA00022840"/>
    </source>
</evidence>
<dbReference type="PRINTS" id="PR01039">
    <property type="entry name" value="TRNASYNTHTRP"/>
</dbReference>
<keyword evidence="6 8" id="KW-0030">Aminoacyl-tRNA synthetase</keyword>
<keyword evidence="3 8" id="KW-0547">Nucleotide-binding</keyword>
<comment type="similarity">
    <text evidence="1 8 9">Belongs to the class-I aminoacyl-tRNA synthetase family.</text>
</comment>
<dbReference type="PROSITE" id="PS00178">
    <property type="entry name" value="AA_TRNA_LIGASE_I"/>
    <property type="match status" value="1"/>
</dbReference>
<comment type="subunit">
    <text evidence="8">Homodimer.</text>
</comment>
<proteinExistence type="inferred from homology"/>
<gene>
    <name evidence="8" type="primary">trpS</name>
    <name evidence="10" type="ORF">AVDCRST_MAG86-3411</name>
</gene>
<keyword evidence="8" id="KW-0963">Cytoplasm</keyword>
<keyword evidence="5 8" id="KW-0648">Protein biosynthesis</keyword>
<sequence length="349" mass="38025">MTQAVPTPSSVTGQGVPHPARQRVFSGVQPTGDLHLGTYLGALKQWVATQDEAETIFCVVDLHALTVPEAVDPVVLREKSLEVAALYLAAGLDPEKNLIFIQSHVREHSELAWVLNCVTPLGWLYRMTQFKSKSEARESVGSGLLTYPTLMAADILLYDTTSVPVGDDQRQHVEFTRDVAARFNNLFGETFVLPNATVPEEGARVMGLDDPMVKMSKSLAVTRPGHAINLLDDEKTVQKAVMSAVTDSGRDTRFETASPGVQNLLSLYGVLTGEDMAHVDAKFDEQGYGALKKALLGEVLATLKPLQTRYAEIMGDRAGLEHILSRSADRARERAAVTMQRVRDATGLA</sequence>
<keyword evidence="4 8" id="KW-0067">ATP-binding</keyword>
<dbReference type="EC" id="6.1.1.2" evidence="8"/>
<protein>
    <recommendedName>
        <fullName evidence="8">Tryptophan--tRNA ligase</fullName>
        <ecNumber evidence="8">6.1.1.2</ecNumber>
    </recommendedName>
    <alternativeName>
        <fullName evidence="8">Tryptophanyl-tRNA synthetase</fullName>
        <shortName evidence="8">TrpRS</shortName>
    </alternativeName>
</protein>
<dbReference type="HAMAP" id="MF_00140_B">
    <property type="entry name" value="Trp_tRNA_synth_B"/>
    <property type="match status" value="1"/>
</dbReference>
<evidence type="ECO:0000256" key="8">
    <source>
        <dbReference type="HAMAP-Rule" id="MF_00140"/>
    </source>
</evidence>
<dbReference type="InterPro" id="IPR002306">
    <property type="entry name" value="Trp-tRNA-ligase"/>
</dbReference>
<dbReference type="InterPro" id="IPR001412">
    <property type="entry name" value="aa-tRNA-synth_I_CS"/>
</dbReference>
<evidence type="ECO:0000256" key="1">
    <source>
        <dbReference type="ARBA" id="ARBA00005594"/>
    </source>
</evidence>
<evidence type="ECO:0000256" key="9">
    <source>
        <dbReference type="RuleBase" id="RU363036"/>
    </source>
</evidence>
<evidence type="ECO:0000256" key="2">
    <source>
        <dbReference type="ARBA" id="ARBA00022598"/>
    </source>
</evidence>
<name>A0A6J4VQ23_9DEIN</name>
<feature type="short sequence motif" description="'KMSKS' region" evidence="8">
    <location>
        <begin position="214"/>
        <end position="218"/>
    </location>
</feature>
<dbReference type="EMBL" id="CADCWP010000306">
    <property type="protein sequence ID" value="CAA9585337.1"/>
    <property type="molecule type" value="Genomic_DNA"/>
</dbReference>
<dbReference type="PANTHER" id="PTHR43766:SF1">
    <property type="entry name" value="TRYPTOPHAN--TRNA LIGASE, MITOCHONDRIAL"/>
    <property type="match status" value="1"/>
</dbReference>
<dbReference type="NCBIfam" id="TIGR00233">
    <property type="entry name" value="trpS"/>
    <property type="match status" value="1"/>
</dbReference>
<dbReference type="InterPro" id="IPR002305">
    <property type="entry name" value="aa-tRNA-synth_Ic"/>
</dbReference>
<evidence type="ECO:0000313" key="10">
    <source>
        <dbReference type="EMBL" id="CAA9585337.1"/>
    </source>
</evidence>
<comment type="catalytic activity">
    <reaction evidence="7 8">
        <text>tRNA(Trp) + L-tryptophan + ATP = L-tryptophyl-tRNA(Trp) + AMP + diphosphate + H(+)</text>
        <dbReference type="Rhea" id="RHEA:24080"/>
        <dbReference type="Rhea" id="RHEA-COMP:9671"/>
        <dbReference type="Rhea" id="RHEA-COMP:9705"/>
        <dbReference type="ChEBI" id="CHEBI:15378"/>
        <dbReference type="ChEBI" id="CHEBI:30616"/>
        <dbReference type="ChEBI" id="CHEBI:33019"/>
        <dbReference type="ChEBI" id="CHEBI:57912"/>
        <dbReference type="ChEBI" id="CHEBI:78442"/>
        <dbReference type="ChEBI" id="CHEBI:78535"/>
        <dbReference type="ChEBI" id="CHEBI:456215"/>
        <dbReference type="EC" id="6.1.1.2"/>
    </reaction>
</comment>
<dbReference type="Pfam" id="PF00579">
    <property type="entry name" value="tRNA-synt_1b"/>
    <property type="match status" value="1"/>
</dbReference>
<dbReference type="GO" id="GO:0006436">
    <property type="term" value="P:tryptophanyl-tRNA aminoacylation"/>
    <property type="evidence" value="ECO:0007669"/>
    <property type="project" value="UniProtKB-UniRule"/>
</dbReference>
<comment type="caution">
    <text evidence="8">Lacks conserved residue(s) required for the propagation of feature annotation.</text>
</comment>
<dbReference type="CDD" id="cd00806">
    <property type="entry name" value="TrpRS_core"/>
    <property type="match status" value="1"/>
</dbReference>
<dbReference type="InterPro" id="IPR050203">
    <property type="entry name" value="Trp-tRNA_synthetase"/>
</dbReference>
<feature type="binding site" evidence="8">
    <location>
        <begin position="166"/>
        <end position="168"/>
    </location>
    <ligand>
        <name>ATP</name>
        <dbReference type="ChEBI" id="CHEBI:30616"/>
    </ligand>
</feature>
<dbReference type="InterPro" id="IPR024109">
    <property type="entry name" value="Trp-tRNA-ligase_bac-type"/>
</dbReference>
<evidence type="ECO:0000256" key="7">
    <source>
        <dbReference type="ARBA" id="ARBA00049929"/>
    </source>
</evidence>
<feature type="binding site" evidence="8">
    <location>
        <position position="205"/>
    </location>
    <ligand>
        <name>ATP</name>
        <dbReference type="ChEBI" id="CHEBI:30616"/>
    </ligand>
</feature>
<dbReference type="Gene3D" id="3.40.50.620">
    <property type="entry name" value="HUPs"/>
    <property type="match status" value="1"/>
</dbReference>
<comment type="function">
    <text evidence="8">Catalyzes the attachment of tryptophan to tRNA(Trp).</text>
</comment>
<evidence type="ECO:0000256" key="6">
    <source>
        <dbReference type="ARBA" id="ARBA00023146"/>
    </source>
</evidence>
<dbReference type="PANTHER" id="PTHR43766">
    <property type="entry name" value="TRYPTOPHAN--TRNA LIGASE, MITOCHONDRIAL"/>
    <property type="match status" value="1"/>
</dbReference>
<dbReference type="AlphaFoldDB" id="A0A6J4VQ23"/>
<accession>A0A6J4VQ23</accession>
<reference evidence="10" key="1">
    <citation type="submission" date="2020-02" db="EMBL/GenBank/DDBJ databases">
        <authorList>
            <person name="Meier V. D."/>
        </authorList>
    </citation>
    <scope>NUCLEOTIDE SEQUENCE</scope>
    <source>
        <strain evidence="10">AVDCRST_MAG86</strain>
    </source>
</reference>
<feature type="binding site" evidence="8">
    <location>
        <begin position="214"/>
        <end position="218"/>
    </location>
    <ligand>
        <name>ATP</name>
        <dbReference type="ChEBI" id="CHEBI:30616"/>
    </ligand>
</feature>
<dbReference type="Gene3D" id="1.10.240.10">
    <property type="entry name" value="Tyrosyl-Transfer RNA Synthetase"/>
    <property type="match status" value="1"/>
</dbReference>
<organism evidence="10">
    <name type="scientific">uncultured Truepera sp</name>
    <dbReference type="NCBI Taxonomy" id="543023"/>
    <lineage>
        <taxon>Bacteria</taxon>
        <taxon>Thermotogati</taxon>
        <taxon>Deinococcota</taxon>
        <taxon>Deinococci</taxon>
        <taxon>Trueperales</taxon>
        <taxon>Trueperaceae</taxon>
        <taxon>Truepera</taxon>
        <taxon>environmental samples</taxon>
    </lineage>
</organism>
<dbReference type="GO" id="GO:0004830">
    <property type="term" value="F:tryptophan-tRNA ligase activity"/>
    <property type="evidence" value="ECO:0007669"/>
    <property type="project" value="UniProtKB-UniRule"/>
</dbReference>
<feature type="binding site" evidence="8">
    <location>
        <position position="154"/>
    </location>
    <ligand>
        <name>L-tryptophan</name>
        <dbReference type="ChEBI" id="CHEBI:57912"/>
    </ligand>
</feature>